<dbReference type="OrthoDB" id="2873242at2759"/>
<keyword evidence="1" id="KW-0472">Membrane</keyword>
<dbReference type="Gene3D" id="3.40.50.720">
    <property type="entry name" value="NAD(P)-binding Rossmann-like Domain"/>
    <property type="match status" value="2"/>
</dbReference>
<dbReference type="PANTHER" id="PTHR48079">
    <property type="entry name" value="PROTEIN YEEZ"/>
    <property type="match status" value="1"/>
</dbReference>
<feature type="transmembrane region" description="Helical" evidence="1">
    <location>
        <begin position="51"/>
        <end position="71"/>
    </location>
</feature>
<dbReference type="EMBL" id="NHYE01000982">
    <property type="protein sequence ID" value="PPR00845.1"/>
    <property type="molecule type" value="Genomic_DNA"/>
</dbReference>
<feature type="transmembrane region" description="Helical" evidence="1">
    <location>
        <begin position="134"/>
        <end position="157"/>
    </location>
</feature>
<keyword evidence="4" id="KW-1185">Reference proteome</keyword>
<evidence type="ECO:0000256" key="1">
    <source>
        <dbReference type="SAM" id="Phobius"/>
    </source>
</evidence>
<feature type="transmembrane region" description="Helical" evidence="1">
    <location>
        <begin position="100"/>
        <end position="122"/>
    </location>
</feature>
<feature type="transmembrane region" description="Helical" evidence="1">
    <location>
        <begin position="172"/>
        <end position="193"/>
    </location>
</feature>
<protein>
    <recommendedName>
        <fullName evidence="2">NAD(P)-binding domain-containing protein</fullName>
    </recommendedName>
</protein>
<dbReference type="Gene3D" id="1.20.1280.50">
    <property type="match status" value="1"/>
</dbReference>
<feature type="domain" description="NAD(P)-binding" evidence="2">
    <location>
        <begin position="1257"/>
        <end position="1344"/>
    </location>
</feature>
<sequence length="1607" mass="178408">MSDSGFSASFEKSIIDVAFNTFVSAILLSGIYTTVYAATLYIYLSKKSAGHWIVTASITSLYVLYIVPISVQWSDNRRTFVDQGQTSDTIFASALNTRPWVTFVNATCSLLQGTIADSLLIWRCFNVWDRSIRVIGVPSLLLLCELALNLAVIVISAPNNYLSSQRFNLDRLISAATFITFGTTLLATLLIAYRIHSVTKQELVHSSKTRFNHILDMLVQSAAIYSAIAAASAIATVMPFSEDENQILRLLTTQTATSVLYSFIAGISPTIIVARVALASDTTTEVSTSTRISGLQFHDRFAASHSTESRLSQIENGDAIPVTVVLENVVEKKQGILVEFCRPNPVSISLFLTTKTMAEDVSSAVISPISILPPEILWIIFEKNTYTTSWDNIRPLSTCVRTSRVCHLWRDIMLNSPSFWGRLIELAHPFLVKRTWREEILNRSGVAPLWVLGAVKTKPVSDYLLRIVNDHWERIQVFDVQPFAKMRTTLTADELWAAMLRPAPLLREFRFSSFSQPFLFTKSTIPLFSDDAPRLEEFFVSRVSFSLEASWISTVRAIHLTTPFTLADVLGALKRMKCIRHLVTGTFGDGGPQVIVVPTPVQFSHLKLLELRYSPLETWLPLLECIFSKTTCALQLISSCPPGQFEPPESTLQIACNHILRFMGSAAIANYTASSVAFKLGRYHGHPFEFQISFPENVKQTQTYLHLLDYPALSRLLMQRLSSSSLLSGTTILDLQILGNDPSVLLPELQTMMATFTSVTSLKISDWMLDPLIQHCDALVLPNLHTLVIKELEQAKKWPESWKERYPSGILLAFLRHRKSFVVPVSILDLLNVDVYKFSEMEHLDEILGLTVRYRHPLNNDVMEYLCGSGRPQSLRFYQDVRNGYNVVRAEAGSWSTDLELTNRAASRFIGGSVLQRFLGHKDVSHFEITALVRSPVKAEKLRKIGVKAVTGSLDDVVLTENLASEADVVISMADCDTVPFAEAILRGMKRYNQKHGTVPILIHTSGTGVLTDNAAGDRFYETIYDDLNPDQIESLPDTAQHRYVDLAIVQADKEGYVRTYIVLPSIIWGLASGPLVDLGVQHKFSIQFPQLIRAAFGRGRGGMVGAGKNIWNNVNIDELSVLYTILFDAIRSNQEGLGHGREGYYFAENGEHNYYQVGKAIAEGLVTLGLATNPEPSTFTDEEINIYFNGSTFWGTNSRGRANRSKALGWKPVKTTKDMLDGILTEIRAELEEGTPTGSTYIPPGGHMPTKIFMTGVTGFIGPAVLERLLNDKDSSHFDITSIVRSQVKAEKLRDLGIHVVHGSLDDLALTEKQAADADIVISMADADNLDIAKAILRGMKRYHQSSGSVPILLHTVGVLLATWLVWSDQAVQSGTGVLTDDAAGDRSTDVIYDDMNPEKIEALPDTQPHRPVDLAIVKADREGYIKSYIILPSMVYGLGSGRMVDLGVRNRFSIVFPALIKAAIDRGRSGIFGSGKNIWNNVHVDDSRVVDLYLILFDAIRENRKGLGHGQEGYYFAENGEHTMYELGKAIGEGLVALGMATESEPTAFTNDEIELYFQGSTFWDKNTRARASRARLLGWKPVKTSNDLLEGMLDETRAVLGVSV</sequence>
<evidence type="ECO:0000259" key="2">
    <source>
        <dbReference type="Pfam" id="PF13460"/>
    </source>
</evidence>
<comment type="caution">
    <text evidence="3">The sequence shown here is derived from an EMBL/GenBank/DDBJ whole genome shotgun (WGS) entry which is preliminary data.</text>
</comment>
<dbReference type="Proteomes" id="UP000284706">
    <property type="component" value="Unassembled WGS sequence"/>
</dbReference>
<dbReference type="SUPFAM" id="SSF51735">
    <property type="entry name" value="NAD(P)-binding Rossmann-fold domains"/>
    <property type="match status" value="2"/>
</dbReference>
<name>A0A409YCW7_9AGAR</name>
<dbReference type="InterPro" id="IPR016040">
    <property type="entry name" value="NAD(P)-bd_dom"/>
</dbReference>
<dbReference type="PANTHER" id="PTHR48079:SF6">
    <property type="entry name" value="NAD(P)-BINDING DOMAIN-CONTAINING PROTEIN-RELATED"/>
    <property type="match status" value="1"/>
</dbReference>
<keyword evidence="1" id="KW-0812">Transmembrane</keyword>
<dbReference type="GO" id="GO:0005737">
    <property type="term" value="C:cytoplasm"/>
    <property type="evidence" value="ECO:0007669"/>
    <property type="project" value="TreeGrafter"/>
</dbReference>
<evidence type="ECO:0000313" key="3">
    <source>
        <dbReference type="EMBL" id="PPR00845.1"/>
    </source>
</evidence>
<keyword evidence="1" id="KW-1133">Transmembrane helix</keyword>
<dbReference type="Pfam" id="PF13460">
    <property type="entry name" value="NAD_binding_10"/>
    <property type="match status" value="1"/>
</dbReference>
<dbReference type="STRING" id="231916.A0A409YCW7"/>
<dbReference type="GO" id="GO:0004029">
    <property type="term" value="F:aldehyde dehydrogenase (NAD+) activity"/>
    <property type="evidence" value="ECO:0007669"/>
    <property type="project" value="TreeGrafter"/>
</dbReference>
<accession>A0A409YCW7</accession>
<proteinExistence type="predicted"/>
<feature type="transmembrane region" description="Helical" evidence="1">
    <location>
        <begin position="214"/>
        <end position="238"/>
    </location>
</feature>
<gene>
    <name evidence="3" type="ORF">CVT26_012480</name>
</gene>
<reference evidence="3 4" key="1">
    <citation type="journal article" date="2018" name="Evol. Lett.">
        <title>Horizontal gene cluster transfer increased hallucinogenic mushroom diversity.</title>
        <authorList>
            <person name="Reynolds H.T."/>
            <person name="Vijayakumar V."/>
            <person name="Gluck-Thaler E."/>
            <person name="Korotkin H.B."/>
            <person name="Matheny P.B."/>
            <person name="Slot J.C."/>
        </authorList>
    </citation>
    <scope>NUCLEOTIDE SEQUENCE [LARGE SCALE GENOMIC DNA]</scope>
    <source>
        <strain evidence="3 4">SRW20</strain>
    </source>
</reference>
<dbReference type="InParanoid" id="A0A409YCW7"/>
<feature type="transmembrane region" description="Helical" evidence="1">
    <location>
        <begin position="22"/>
        <end position="44"/>
    </location>
</feature>
<organism evidence="3 4">
    <name type="scientific">Gymnopilus dilepis</name>
    <dbReference type="NCBI Taxonomy" id="231916"/>
    <lineage>
        <taxon>Eukaryota</taxon>
        <taxon>Fungi</taxon>
        <taxon>Dikarya</taxon>
        <taxon>Basidiomycota</taxon>
        <taxon>Agaricomycotina</taxon>
        <taxon>Agaricomycetes</taxon>
        <taxon>Agaricomycetidae</taxon>
        <taxon>Agaricales</taxon>
        <taxon>Agaricineae</taxon>
        <taxon>Hymenogastraceae</taxon>
        <taxon>Gymnopilus</taxon>
    </lineage>
</organism>
<dbReference type="InterPro" id="IPR051783">
    <property type="entry name" value="NAD(P)-dependent_oxidoreduct"/>
</dbReference>
<evidence type="ECO:0000313" key="4">
    <source>
        <dbReference type="Proteomes" id="UP000284706"/>
    </source>
</evidence>
<dbReference type="InterPro" id="IPR036291">
    <property type="entry name" value="NAD(P)-bd_dom_sf"/>
</dbReference>